<feature type="region of interest" description="Disordered" evidence="1">
    <location>
        <begin position="39"/>
        <end position="58"/>
    </location>
</feature>
<gene>
    <name evidence="2" type="ORF">YA0871_08790</name>
</gene>
<protein>
    <submittedName>
        <fullName evidence="2">Type III secretion effector protein</fullName>
    </submittedName>
</protein>
<proteinExistence type="predicted"/>
<organism evidence="2 3">
    <name type="scientific">Pseudomonas paralactis</name>
    <dbReference type="NCBI Taxonomy" id="1615673"/>
    <lineage>
        <taxon>Bacteria</taxon>
        <taxon>Pseudomonadati</taxon>
        <taxon>Pseudomonadota</taxon>
        <taxon>Gammaproteobacteria</taxon>
        <taxon>Pseudomonadales</taxon>
        <taxon>Pseudomonadaceae</taxon>
        <taxon>Pseudomonas</taxon>
    </lineage>
</organism>
<name>A0ABS0UXL1_9PSED</name>
<evidence type="ECO:0000313" key="3">
    <source>
        <dbReference type="Proteomes" id="UP000607562"/>
    </source>
</evidence>
<evidence type="ECO:0000256" key="1">
    <source>
        <dbReference type="SAM" id="MobiDB-lite"/>
    </source>
</evidence>
<sequence length="176" mass="19267">MVRNALLTSGTSNLVNSGFTVGQHFVSKGLEERIDAQAKMPGAEVNKPDGTTDTVDSDATEEQKIQARLTGAEINTELLANEVIFINEGPDAKAVIASPDAPTDTHGRLINLEKRMDAIESQMPELAKRYGLIYTPYVAPESSEAPTDQSRMENVEKRYTSMKKMIKTLVVLKQNA</sequence>
<dbReference type="EMBL" id="JAEILM010000024">
    <property type="protein sequence ID" value="MBI6632757.1"/>
    <property type="molecule type" value="Genomic_DNA"/>
</dbReference>
<keyword evidence="3" id="KW-1185">Reference proteome</keyword>
<evidence type="ECO:0000313" key="2">
    <source>
        <dbReference type="EMBL" id="MBI6632757.1"/>
    </source>
</evidence>
<accession>A0ABS0UXL1</accession>
<dbReference type="Proteomes" id="UP000607562">
    <property type="component" value="Unassembled WGS sequence"/>
</dbReference>
<comment type="caution">
    <text evidence="2">The sequence shown here is derived from an EMBL/GenBank/DDBJ whole genome shotgun (WGS) entry which is preliminary data.</text>
</comment>
<reference evidence="2 3" key="1">
    <citation type="submission" date="2020-12" db="EMBL/GenBank/DDBJ databases">
        <title>Comparative genomic insights into the epidemiology and virulence of plant pathogenic Pseudomonads from Turkey.</title>
        <authorList>
            <person name="Dillon M."/>
            <person name="Ruiz-Bedoya T."/>
            <person name="Bendalovic-Torma C."/>
            <person name="Guttman K.M."/>
            <person name="Kwak H."/>
            <person name="Middleton M.A."/>
            <person name="Wang P.W."/>
            <person name="Horuz S."/>
            <person name="Aysan Y."/>
            <person name="Guttman D.S."/>
        </authorList>
    </citation>
    <scope>NUCLEOTIDE SEQUENCE [LARGE SCALE GENOMIC DNA]</scope>
    <source>
        <strain evidence="2 3">Marul_2_1</strain>
    </source>
</reference>